<feature type="chain" id="PRO_5003839780" evidence="2">
    <location>
        <begin position="25"/>
        <end position="200"/>
    </location>
</feature>
<dbReference type="eggNOG" id="COG2370">
    <property type="taxonomic scope" value="Bacteria"/>
</dbReference>
<feature type="transmembrane region" description="Helical" evidence="1">
    <location>
        <begin position="116"/>
        <end position="133"/>
    </location>
</feature>
<reference evidence="3 4" key="1">
    <citation type="journal article" date="2013" name="Genome Announc.">
        <title>Draft Genome Sequence of Rhizobium mesoamericanum STM3625, a Nitrogen-Fixing Symbiont of Mimosa pudica Isolated in French Guiana (South America).</title>
        <authorList>
            <person name="Moulin L."/>
            <person name="Mornico D."/>
            <person name="Melkonian R."/>
            <person name="Klonowska A."/>
        </authorList>
    </citation>
    <scope>NUCLEOTIDE SEQUENCE [LARGE SCALE GENOMIC DNA]</scope>
    <source>
        <strain evidence="3 4">STM3625</strain>
    </source>
</reference>
<feature type="transmembrane region" description="Helical" evidence="1">
    <location>
        <begin position="34"/>
        <end position="59"/>
    </location>
</feature>
<evidence type="ECO:0000313" key="4">
    <source>
        <dbReference type="Proteomes" id="UP000009319"/>
    </source>
</evidence>
<dbReference type="RefSeq" id="WP_007536504.1">
    <property type="nucleotide sequence ID" value="NZ_HF536773.1"/>
</dbReference>
<organism evidence="3 4">
    <name type="scientific">Rhizobium mesoamericanum STM3625</name>
    <dbReference type="NCBI Taxonomy" id="1211777"/>
    <lineage>
        <taxon>Bacteria</taxon>
        <taxon>Pseudomonadati</taxon>
        <taxon>Pseudomonadota</taxon>
        <taxon>Alphaproteobacteria</taxon>
        <taxon>Hyphomicrobiales</taxon>
        <taxon>Rhizobiaceae</taxon>
        <taxon>Rhizobium/Agrobacterium group</taxon>
        <taxon>Rhizobium</taxon>
    </lineage>
</organism>
<dbReference type="PIRSF" id="PIRSF016919">
    <property type="entry name" value="HupE_UreJ"/>
    <property type="match status" value="1"/>
</dbReference>
<feature type="transmembrane region" description="Helical" evidence="1">
    <location>
        <begin position="66"/>
        <end position="86"/>
    </location>
</feature>
<keyword evidence="2" id="KW-0732">Signal</keyword>
<protein>
    <submittedName>
        <fullName evidence="3">Protein hupE</fullName>
    </submittedName>
</protein>
<sequence>MFSKTSKFSGLFAACLLAPSLAFAHTGVGQTLGFVHGFAHPVSGLDHVLAMVLVGVLAFQLGGRALWLVPTTFVSVMAAAGALGMMGVSVPFVEAGIASSVIVLGAVVGLGIRAPVAVAAALVGLFAVFHGHAHGSEIPSAADGITYAAGFMLASAALHVVGIALGRLVGKVSEPQQATVVRSAGGLVAVVGIGLLTGLI</sequence>
<feature type="signal peptide" evidence="2">
    <location>
        <begin position="1"/>
        <end position="24"/>
    </location>
</feature>
<feature type="transmembrane region" description="Helical" evidence="1">
    <location>
        <begin position="92"/>
        <end position="109"/>
    </location>
</feature>
<keyword evidence="1" id="KW-1133">Transmembrane helix</keyword>
<proteinExistence type="predicted"/>
<dbReference type="AlphaFoldDB" id="K0Q666"/>
<dbReference type="Pfam" id="PF04955">
    <property type="entry name" value="HupE_UreJ"/>
    <property type="match status" value="1"/>
</dbReference>
<name>K0Q666_9HYPH</name>
<feature type="transmembrane region" description="Helical" evidence="1">
    <location>
        <begin position="180"/>
        <end position="199"/>
    </location>
</feature>
<gene>
    <name evidence="3" type="primary">hupE</name>
    <name evidence="3" type="ORF">BN77_p10586</name>
</gene>
<comment type="caution">
    <text evidence="3">The sequence shown here is derived from an EMBL/GenBank/DDBJ whole genome shotgun (WGS) entry which is preliminary data.</text>
</comment>
<evidence type="ECO:0000256" key="1">
    <source>
        <dbReference type="SAM" id="Phobius"/>
    </source>
</evidence>
<dbReference type="InterPro" id="IPR007038">
    <property type="entry name" value="HupE_UreJ"/>
</dbReference>
<keyword evidence="4" id="KW-1185">Reference proteome</keyword>
<feature type="transmembrane region" description="Helical" evidence="1">
    <location>
        <begin position="145"/>
        <end position="168"/>
    </location>
</feature>
<keyword evidence="1" id="KW-0812">Transmembrane</keyword>
<evidence type="ECO:0000313" key="3">
    <source>
        <dbReference type="EMBL" id="CCM79324.1"/>
    </source>
</evidence>
<keyword evidence="1" id="KW-0472">Membrane</keyword>
<dbReference type="Proteomes" id="UP000009319">
    <property type="component" value="Unassembled WGS sequence"/>
</dbReference>
<accession>K0Q666</accession>
<evidence type="ECO:0000256" key="2">
    <source>
        <dbReference type="SAM" id="SignalP"/>
    </source>
</evidence>
<dbReference type="HOGENOM" id="CLU_088877_0_1_5"/>
<dbReference type="EMBL" id="CANI01000043">
    <property type="protein sequence ID" value="CCM79324.1"/>
    <property type="molecule type" value="Genomic_DNA"/>
</dbReference>